<protein>
    <submittedName>
        <fullName evidence="2">DNA damage-inducible protein DinB</fullName>
    </submittedName>
</protein>
<dbReference type="Gene3D" id="1.20.120.450">
    <property type="entry name" value="dinb family like domain"/>
    <property type="match status" value="1"/>
</dbReference>
<feature type="domain" description="DinB-like" evidence="1">
    <location>
        <begin position="32"/>
        <end position="167"/>
    </location>
</feature>
<dbReference type="InterPro" id="IPR034660">
    <property type="entry name" value="DinB/YfiT-like"/>
</dbReference>
<dbReference type="InterPro" id="IPR024775">
    <property type="entry name" value="DinB-like"/>
</dbReference>
<accession>A0ABQ1SLQ3</accession>
<gene>
    <name evidence="2" type="ORF">GCM10010832_21640</name>
</gene>
<dbReference type="EMBL" id="BMGM01000010">
    <property type="protein sequence ID" value="GGE41277.1"/>
    <property type="molecule type" value="Genomic_DNA"/>
</dbReference>
<dbReference type="Proteomes" id="UP000599179">
    <property type="component" value="Unassembled WGS sequence"/>
</dbReference>
<dbReference type="SUPFAM" id="SSF109854">
    <property type="entry name" value="DinB/YfiT-like putative metalloenzymes"/>
    <property type="match status" value="1"/>
</dbReference>
<sequence>MKKIDLTTKEYDTYYETYLKNVEASTGLMQGFEASLDATPTFFKEIPDTKLLYAYAEGKWTPKEILQHLIDTERIFTYRALRISRNDTTELPGFDENAYVPPSQANQKPILQLVEEFTSLRKANIALYKGFNAEMLQRLGKASGGPISVRAIPFILLGHELHHIHIIQERYL</sequence>
<evidence type="ECO:0000259" key="1">
    <source>
        <dbReference type="Pfam" id="PF12867"/>
    </source>
</evidence>
<name>A0ABQ1SLQ3_9FLAO</name>
<keyword evidence="3" id="KW-1185">Reference proteome</keyword>
<organism evidence="2 3">
    <name type="scientific">Psychroflexus planctonicus</name>
    <dbReference type="NCBI Taxonomy" id="1526575"/>
    <lineage>
        <taxon>Bacteria</taxon>
        <taxon>Pseudomonadati</taxon>
        <taxon>Bacteroidota</taxon>
        <taxon>Flavobacteriia</taxon>
        <taxon>Flavobacteriales</taxon>
        <taxon>Flavobacteriaceae</taxon>
        <taxon>Psychroflexus</taxon>
    </lineage>
</organism>
<comment type="caution">
    <text evidence="2">The sequence shown here is derived from an EMBL/GenBank/DDBJ whole genome shotgun (WGS) entry which is preliminary data.</text>
</comment>
<proteinExistence type="predicted"/>
<reference evidence="3" key="1">
    <citation type="journal article" date="2019" name="Int. J. Syst. Evol. Microbiol.">
        <title>The Global Catalogue of Microorganisms (GCM) 10K type strain sequencing project: providing services to taxonomists for standard genome sequencing and annotation.</title>
        <authorList>
            <consortium name="The Broad Institute Genomics Platform"/>
            <consortium name="The Broad Institute Genome Sequencing Center for Infectious Disease"/>
            <person name="Wu L."/>
            <person name="Ma J."/>
        </authorList>
    </citation>
    <scope>NUCLEOTIDE SEQUENCE [LARGE SCALE GENOMIC DNA]</scope>
    <source>
        <strain evidence="3">CGMCC 1.12931</strain>
    </source>
</reference>
<dbReference type="RefSeq" id="WP_188459152.1">
    <property type="nucleotide sequence ID" value="NZ_BMGM01000010.1"/>
</dbReference>
<evidence type="ECO:0000313" key="3">
    <source>
        <dbReference type="Proteomes" id="UP000599179"/>
    </source>
</evidence>
<dbReference type="Pfam" id="PF12867">
    <property type="entry name" value="DinB_2"/>
    <property type="match status" value="1"/>
</dbReference>
<evidence type="ECO:0000313" key="2">
    <source>
        <dbReference type="EMBL" id="GGE41277.1"/>
    </source>
</evidence>